<dbReference type="Gene3D" id="1.10.10.60">
    <property type="entry name" value="Homeodomain-like"/>
    <property type="match status" value="1"/>
</dbReference>
<dbReference type="GO" id="GO:0003700">
    <property type="term" value="F:DNA-binding transcription factor activity"/>
    <property type="evidence" value="ECO:0007669"/>
    <property type="project" value="InterPro"/>
</dbReference>
<evidence type="ECO:0000259" key="1">
    <source>
        <dbReference type="PROSITE" id="PS01124"/>
    </source>
</evidence>
<dbReference type="EMBL" id="JACHXW010000004">
    <property type="protein sequence ID" value="MBB3151844.1"/>
    <property type="molecule type" value="Genomic_DNA"/>
</dbReference>
<proteinExistence type="predicted"/>
<keyword evidence="2" id="KW-0238">DNA-binding</keyword>
<dbReference type="AlphaFoldDB" id="A0A7W5C6Z9"/>
<reference evidence="2 3" key="1">
    <citation type="submission" date="2020-08" db="EMBL/GenBank/DDBJ databases">
        <title>Genomic Encyclopedia of Type Strains, Phase III (KMG-III): the genomes of soil and plant-associated and newly described type strains.</title>
        <authorList>
            <person name="Whitman W."/>
        </authorList>
    </citation>
    <scope>NUCLEOTIDE SEQUENCE [LARGE SCALE GENOMIC DNA]</scope>
    <source>
        <strain evidence="2 3">CECT 8234</strain>
    </source>
</reference>
<sequence>MNKAPAHHDKAAQGKVGMIFSSGDKTVALESIPTSVQNRTKALNPEANWQPIYPLDKSIMWKYNVPESTILISKTTADKAPDKVTRSLEILNGLTCEEGFLMTHYGQEGKHYTKDGSKVTLNVEAFETDIAKAAVGISDYRYFCKMFKGYKGITPTQYKNKQG</sequence>
<evidence type="ECO:0000313" key="2">
    <source>
        <dbReference type="EMBL" id="MBB3151844.1"/>
    </source>
</evidence>
<dbReference type="InterPro" id="IPR018060">
    <property type="entry name" value="HTH_AraC"/>
</dbReference>
<dbReference type="GO" id="GO:0043565">
    <property type="term" value="F:sequence-specific DNA binding"/>
    <property type="evidence" value="ECO:0007669"/>
    <property type="project" value="InterPro"/>
</dbReference>
<evidence type="ECO:0000313" key="3">
    <source>
        <dbReference type="Proteomes" id="UP000518605"/>
    </source>
</evidence>
<accession>A0A7W5C6Z9</accession>
<dbReference type="Proteomes" id="UP000518605">
    <property type="component" value="Unassembled WGS sequence"/>
</dbReference>
<gene>
    <name evidence="2" type="ORF">FHS16_001890</name>
</gene>
<protein>
    <submittedName>
        <fullName evidence="2">AraC-like DNA-binding protein</fullName>
    </submittedName>
</protein>
<dbReference type="Gene3D" id="3.40.190.10">
    <property type="entry name" value="Periplasmic binding protein-like II"/>
    <property type="match status" value="1"/>
</dbReference>
<feature type="domain" description="HTH araC/xylS-type" evidence="1">
    <location>
        <begin position="135"/>
        <end position="161"/>
    </location>
</feature>
<dbReference type="SUPFAM" id="SSF53850">
    <property type="entry name" value="Periplasmic binding protein-like II"/>
    <property type="match status" value="1"/>
</dbReference>
<name>A0A7W5C6Z9_9BACL</name>
<comment type="caution">
    <text evidence="2">The sequence shown here is derived from an EMBL/GenBank/DDBJ whole genome shotgun (WGS) entry which is preliminary data.</text>
</comment>
<dbReference type="PROSITE" id="PS01124">
    <property type="entry name" value="HTH_ARAC_FAMILY_2"/>
    <property type="match status" value="1"/>
</dbReference>
<keyword evidence="3" id="KW-1185">Reference proteome</keyword>
<organism evidence="2 3">
    <name type="scientific">Paenibacillus endophyticus</name>
    <dbReference type="NCBI Taxonomy" id="1294268"/>
    <lineage>
        <taxon>Bacteria</taxon>
        <taxon>Bacillati</taxon>
        <taxon>Bacillota</taxon>
        <taxon>Bacilli</taxon>
        <taxon>Bacillales</taxon>
        <taxon>Paenibacillaceae</taxon>
        <taxon>Paenibacillus</taxon>
    </lineage>
</organism>
<dbReference type="RefSeq" id="WP_183561160.1">
    <property type="nucleotide sequence ID" value="NZ_CBCSLB010000008.1"/>
</dbReference>